<dbReference type="RefSeq" id="WP_012046971.1">
    <property type="nucleotide sequence ID" value="NZ_JABFDP010000013.1"/>
</dbReference>
<dbReference type="SUPFAM" id="SSF51316">
    <property type="entry name" value="Mss4-like"/>
    <property type="match status" value="1"/>
</dbReference>
<dbReference type="EMBL" id="JAFCLK010000016">
    <property type="protein sequence ID" value="MBR1137732.1"/>
    <property type="molecule type" value="Genomic_DNA"/>
</dbReference>
<feature type="domain" description="CENP-V/GFA" evidence="5">
    <location>
        <begin position="4"/>
        <end position="110"/>
    </location>
</feature>
<name>A0ABS5G8S4_9BRAD</name>
<evidence type="ECO:0000313" key="7">
    <source>
        <dbReference type="Proteomes" id="UP001314635"/>
    </source>
</evidence>
<dbReference type="InterPro" id="IPR011057">
    <property type="entry name" value="Mss4-like_sf"/>
</dbReference>
<keyword evidence="7" id="KW-1185">Reference proteome</keyword>
<dbReference type="PANTHER" id="PTHR33337">
    <property type="entry name" value="GFA DOMAIN-CONTAINING PROTEIN"/>
    <property type="match status" value="1"/>
</dbReference>
<evidence type="ECO:0000256" key="3">
    <source>
        <dbReference type="ARBA" id="ARBA00022833"/>
    </source>
</evidence>
<comment type="caution">
    <text evidence="6">The sequence shown here is derived from an EMBL/GenBank/DDBJ whole genome shotgun (WGS) entry which is preliminary data.</text>
</comment>
<dbReference type="PROSITE" id="PS51891">
    <property type="entry name" value="CENP_V_GFA"/>
    <property type="match status" value="1"/>
</dbReference>
<reference evidence="7" key="1">
    <citation type="journal article" date="2021" name="ISME J.">
        <title>Evolutionary origin and ecological implication of a unique nif island in free-living Bradyrhizobium lineages.</title>
        <authorList>
            <person name="Tao J."/>
        </authorList>
    </citation>
    <scope>NUCLEOTIDE SEQUENCE [LARGE SCALE GENOMIC DNA]</scope>
    <source>
        <strain evidence="7">SZCCT0094</strain>
    </source>
</reference>
<evidence type="ECO:0000256" key="2">
    <source>
        <dbReference type="ARBA" id="ARBA00022723"/>
    </source>
</evidence>
<dbReference type="Gene3D" id="3.90.1590.10">
    <property type="entry name" value="glutathione-dependent formaldehyde- activating enzyme (gfa)"/>
    <property type="match status" value="1"/>
</dbReference>
<protein>
    <submittedName>
        <fullName evidence="6">GFA family protein</fullName>
    </submittedName>
</protein>
<evidence type="ECO:0000313" key="6">
    <source>
        <dbReference type="EMBL" id="MBR1137732.1"/>
    </source>
</evidence>
<dbReference type="Pfam" id="PF04828">
    <property type="entry name" value="GFA"/>
    <property type="match status" value="1"/>
</dbReference>
<dbReference type="InterPro" id="IPR006913">
    <property type="entry name" value="CENP-V/GFA"/>
</dbReference>
<gene>
    <name evidence="6" type="ORF">JQ619_18340</name>
</gene>
<evidence type="ECO:0000256" key="4">
    <source>
        <dbReference type="ARBA" id="ARBA00023239"/>
    </source>
</evidence>
<accession>A0ABS5G8S4</accession>
<keyword evidence="4" id="KW-0456">Lyase</keyword>
<evidence type="ECO:0000256" key="1">
    <source>
        <dbReference type="ARBA" id="ARBA00005495"/>
    </source>
</evidence>
<comment type="similarity">
    <text evidence="1">Belongs to the Gfa family.</text>
</comment>
<evidence type="ECO:0000259" key="5">
    <source>
        <dbReference type="PROSITE" id="PS51891"/>
    </source>
</evidence>
<dbReference type="PANTHER" id="PTHR33337:SF40">
    <property type="entry name" value="CENP-V_GFA DOMAIN-CONTAINING PROTEIN-RELATED"/>
    <property type="match status" value="1"/>
</dbReference>
<sequence>MARFRGSCLCGEVVFEVDGPFDKFLNCHCSRCRKASGTAHSCEVIVKAAALRWLQGEARVARFDLPQARSFATAFCSRCGSPMPHLTRSGREAIVPAGGFDQSLGAAPDRHVHWASRADWYVHGDGLDIED</sequence>
<dbReference type="Proteomes" id="UP001314635">
    <property type="component" value="Unassembled WGS sequence"/>
</dbReference>
<keyword evidence="2" id="KW-0479">Metal-binding</keyword>
<proteinExistence type="inferred from homology"/>
<organism evidence="6 7">
    <name type="scientific">Bradyrhizobium denitrificans</name>
    <dbReference type="NCBI Taxonomy" id="2734912"/>
    <lineage>
        <taxon>Bacteria</taxon>
        <taxon>Pseudomonadati</taxon>
        <taxon>Pseudomonadota</taxon>
        <taxon>Alphaproteobacteria</taxon>
        <taxon>Hyphomicrobiales</taxon>
        <taxon>Nitrobacteraceae</taxon>
        <taxon>Bradyrhizobium</taxon>
    </lineage>
</organism>
<keyword evidence="3" id="KW-0862">Zinc</keyword>